<protein>
    <submittedName>
        <fullName evidence="2">Uncharacterized protein</fullName>
    </submittedName>
</protein>
<name>A0A1F7SNW2_9BACT</name>
<evidence type="ECO:0000313" key="2">
    <source>
        <dbReference type="EMBL" id="OGL55480.1"/>
    </source>
</evidence>
<dbReference type="Proteomes" id="UP000178082">
    <property type="component" value="Unassembled WGS sequence"/>
</dbReference>
<dbReference type="AlphaFoldDB" id="A0A1F7SNW2"/>
<feature type="signal peptide" evidence="1">
    <location>
        <begin position="1"/>
        <end position="21"/>
    </location>
</feature>
<dbReference type="STRING" id="1817883.A3G31_01580"/>
<reference evidence="2 3" key="1">
    <citation type="journal article" date="2016" name="Nat. Commun.">
        <title>Thousands of microbial genomes shed light on interconnected biogeochemical processes in an aquifer system.</title>
        <authorList>
            <person name="Anantharaman K."/>
            <person name="Brown C.T."/>
            <person name="Hug L.A."/>
            <person name="Sharon I."/>
            <person name="Castelle C.J."/>
            <person name="Probst A.J."/>
            <person name="Thomas B.C."/>
            <person name="Singh A."/>
            <person name="Wilkins M.J."/>
            <person name="Karaoz U."/>
            <person name="Brodie E.L."/>
            <person name="Williams K.H."/>
            <person name="Hubbard S.S."/>
            <person name="Banfield J.F."/>
        </authorList>
    </citation>
    <scope>NUCLEOTIDE SEQUENCE [LARGE SCALE GENOMIC DNA]</scope>
</reference>
<accession>A0A1F7SNW2</accession>
<evidence type="ECO:0000313" key="3">
    <source>
        <dbReference type="Proteomes" id="UP000178082"/>
    </source>
</evidence>
<dbReference type="NCBIfam" id="NF045524">
    <property type="entry name" value="MXAN_6640_HExxH"/>
    <property type="match status" value="1"/>
</dbReference>
<proteinExistence type="predicted"/>
<keyword evidence="1" id="KW-0732">Signal</keyword>
<dbReference type="EMBL" id="MGDI01000001">
    <property type="protein sequence ID" value="OGL55480.1"/>
    <property type="molecule type" value="Genomic_DNA"/>
</dbReference>
<comment type="caution">
    <text evidence="2">The sequence shown here is derived from an EMBL/GenBank/DDBJ whole genome shotgun (WGS) entry which is preliminary data.</text>
</comment>
<feature type="chain" id="PRO_5009532421" evidence="1">
    <location>
        <begin position="22"/>
        <end position="519"/>
    </location>
</feature>
<evidence type="ECO:0000256" key="1">
    <source>
        <dbReference type="SAM" id="SignalP"/>
    </source>
</evidence>
<gene>
    <name evidence="2" type="ORF">A3G31_01580</name>
</gene>
<organism evidence="2 3">
    <name type="scientific">Candidatus Schekmanbacteria bacterium RIFCSPLOWO2_12_FULL_38_15</name>
    <dbReference type="NCBI Taxonomy" id="1817883"/>
    <lineage>
        <taxon>Bacteria</taxon>
        <taxon>Candidatus Schekmaniibacteriota</taxon>
    </lineage>
</organism>
<sequence>MKKYFFVVLLVIAFLENSSFADNHAVYKGGLIERNTLLLNEFFSVVGAEPESTVFTFRMTEDKRVRRCATPVISEIRKNINSFSDENRKMIMEYLFEKQPEPLKRSYRKSYKISRSNTFKEAPNYYATSNFVIRWGDEAYNSATGKGVNPADDDNDDIPDLVEKWGEYLEESWNKEVNEMELKKPKSSGQYKIDIYIANTSDSKRLSLGKGNYAYTTIYSDDTPYILVNNLMPNTINDDSEGDEIGAMKVTAAHEFNHTIQYAYNMATAVWWQEATATWMEDEVFDYVNDYYQYLAEDGWGEFPGKSLTKKGMLREYGDVIWVKYLSEYYGGSGIFKDIWELCKKYSALDANKIFFKNNDTNLSKAFKDFSARNVTMSKSYKEGEHYGPVSDMMVHETYSVSESIDPISSTFFPNPPSYLGANYIKFSGGSGETLNIGFAGKKRYNFVNVKWGAVVVKIDSLGAPEVEEIILDSNQQGSVQISGFGTTYTEVYLVTTVLSKGPKNFRYGVPYSYTAELQ</sequence>